<dbReference type="AlphaFoldDB" id="A0AAN4Z662"/>
<name>A0AAN4Z662_9BILA</name>
<feature type="non-terminal residue" evidence="1">
    <location>
        <position position="1"/>
    </location>
</feature>
<sequence>RGGRKGWKRSRPIDKAHAFSNLRKFGKGSKTLSAEDWTEHANQFCSLFPHNPKCRDGKRPEQNDLGSITKAIERRQKRRRVPKLKRIDWLSGVPDALKERAKDRKEKFGKTSIETRNQFRNACRSGRVNCRVQPEESRKKRKLIRDHLAKVEKEKLNLDDETADDNVEIRFDRTLRIKRALLEKANLTAEVDPIDDGVFESDILLTEEQTNLILNDLGKANSTGDEDLSPDEEE</sequence>
<dbReference type="EMBL" id="BTRK01000001">
    <property type="protein sequence ID" value="GMR32668.1"/>
    <property type="molecule type" value="Genomic_DNA"/>
</dbReference>
<proteinExistence type="predicted"/>
<evidence type="ECO:0000313" key="1">
    <source>
        <dbReference type="EMBL" id="GMR32668.1"/>
    </source>
</evidence>
<gene>
    <name evidence="1" type="ORF">PMAYCL1PPCAC_02863</name>
</gene>
<dbReference type="Proteomes" id="UP001328107">
    <property type="component" value="Unassembled WGS sequence"/>
</dbReference>
<comment type="caution">
    <text evidence="1">The sequence shown here is derived from an EMBL/GenBank/DDBJ whole genome shotgun (WGS) entry which is preliminary data.</text>
</comment>
<keyword evidence="2" id="KW-1185">Reference proteome</keyword>
<evidence type="ECO:0000313" key="2">
    <source>
        <dbReference type="Proteomes" id="UP001328107"/>
    </source>
</evidence>
<organism evidence="1 2">
    <name type="scientific">Pristionchus mayeri</name>
    <dbReference type="NCBI Taxonomy" id="1317129"/>
    <lineage>
        <taxon>Eukaryota</taxon>
        <taxon>Metazoa</taxon>
        <taxon>Ecdysozoa</taxon>
        <taxon>Nematoda</taxon>
        <taxon>Chromadorea</taxon>
        <taxon>Rhabditida</taxon>
        <taxon>Rhabditina</taxon>
        <taxon>Diplogasteromorpha</taxon>
        <taxon>Diplogasteroidea</taxon>
        <taxon>Neodiplogasteridae</taxon>
        <taxon>Pristionchus</taxon>
    </lineage>
</organism>
<protein>
    <submittedName>
        <fullName evidence="1">Uncharacterized protein</fullName>
    </submittedName>
</protein>
<accession>A0AAN4Z662</accession>
<reference evidence="2" key="1">
    <citation type="submission" date="2022-10" db="EMBL/GenBank/DDBJ databases">
        <title>Genome assembly of Pristionchus species.</title>
        <authorList>
            <person name="Yoshida K."/>
            <person name="Sommer R.J."/>
        </authorList>
    </citation>
    <scope>NUCLEOTIDE SEQUENCE [LARGE SCALE GENOMIC DNA]</scope>
    <source>
        <strain evidence="2">RS5460</strain>
    </source>
</reference>